<feature type="transmembrane region" description="Helical" evidence="2">
    <location>
        <begin position="44"/>
        <end position="64"/>
    </location>
</feature>
<gene>
    <name evidence="3" type="ORF">VTL71DRAFT_16040</name>
</gene>
<sequence>MSTNRSHIPALPTFIFYIRYAQLLLAVVVLMLTALVAHKFDYSGLSVSLFTASITVLLTTYNIVATTIRSTFYNYWLVLVLDISAPIFWAVTSALLSSEAASWSNVTHDFRPYRILMAVSAGFSGFEFFLFAITLGFSFFAVSKHRSNGGHSYPLPERDHVASEQRDQETVAPPLVASEQRNQDILELSPVVREQRDLVPPRRLHNRPIRTEAYRPM</sequence>
<feature type="transmembrane region" description="Helical" evidence="2">
    <location>
        <begin position="76"/>
        <end position="95"/>
    </location>
</feature>
<feature type="transmembrane region" description="Helical" evidence="2">
    <location>
        <begin position="20"/>
        <end position="38"/>
    </location>
</feature>
<name>A0ABR4CDC4_9HELO</name>
<feature type="transmembrane region" description="Helical" evidence="2">
    <location>
        <begin position="115"/>
        <end position="142"/>
    </location>
</feature>
<dbReference type="EMBL" id="JAZHXI010000009">
    <property type="protein sequence ID" value="KAL2067942.1"/>
    <property type="molecule type" value="Genomic_DNA"/>
</dbReference>
<dbReference type="PANTHER" id="PTHR37451:SF4">
    <property type="entry name" value="MARVEL DOMAIN-CONTAINING PROTEIN"/>
    <property type="match status" value="1"/>
</dbReference>
<evidence type="ECO:0000256" key="2">
    <source>
        <dbReference type="SAM" id="Phobius"/>
    </source>
</evidence>
<proteinExistence type="predicted"/>
<keyword evidence="2" id="KW-0812">Transmembrane</keyword>
<accession>A0ABR4CDC4</accession>
<keyword evidence="2" id="KW-0472">Membrane</keyword>
<evidence type="ECO:0000313" key="3">
    <source>
        <dbReference type="EMBL" id="KAL2067942.1"/>
    </source>
</evidence>
<evidence type="ECO:0000256" key="1">
    <source>
        <dbReference type="SAM" id="MobiDB-lite"/>
    </source>
</evidence>
<feature type="compositionally biased region" description="Basic and acidic residues" evidence="1">
    <location>
        <begin position="156"/>
        <end position="169"/>
    </location>
</feature>
<comment type="caution">
    <text evidence="3">The sequence shown here is derived from an EMBL/GenBank/DDBJ whole genome shotgun (WGS) entry which is preliminary data.</text>
</comment>
<feature type="region of interest" description="Disordered" evidence="1">
    <location>
        <begin position="151"/>
        <end position="176"/>
    </location>
</feature>
<protein>
    <recommendedName>
        <fullName evidence="5">MARVEL domain-containing protein</fullName>
    </recommendedName>
</protein>
<keyword evidence="2" id="KW-1133">Transmembrane helix</keyword>
<dbReference type="PANTHER" id="PTHR37451">
    <property type="entry name" value="MARVEL DOMAIN"/>
    <property type="match status" value="1"/>
</dbReference>
<organism evidence="3 4">
    <name type="scientific">Oculimacula yallundae</name>
    <dbReference type="NCBI Taxonomy" id="86028"/>
    <lineage>
        <taxon>Eukaryota</taxon>
        <taxon>Fungi</taxon>
        <taxon>Dikarya</taxon>
        <taxon>Ascomycota</taxon>
        <taxon>Pezizomycotina</taxon>
        <taxon>Leotiomycetes</taxon>
        <taxon>Helotiales</taxon>
        <taxon>Ploettnerulaceae</taxon>
        <taxon>Oculimacula</taxon>
    </lineage>
</organism>
<evidence type="ECO:0008006" key="5">
    <source>
        <dbReference type="Google" id="ProtNLM"/>
    </source>
</evidence>
<reference evidence="3 4" key="1">
    <citation type="journal article" date="2024" name="Commun. Biol.">
        <title>Comparative genomic analysis of thermophilic fungi reveals convergent evolutionary adaptations and gene losses.</title>
        <authorList>
            <person name="Steindorff A.S."/>
            <person name="Aguilar-Pontes M.V."/>
            <person name="Robinson A.J."/>
            <person name="Andreopoulos B."/>
            <person name="LaButti K."/>
            <person name="Kuo A."/>
            <person name="Mondo S."/>
            <person name="Riley R."/>
            <person name="Otillar R."/>
            <person name="Haridas S."/>
            <person name="Lipzen A."/>
            <person name="Grimwood J."/>
            <person name="Schmutz J."/>
            <person name="Clum A."/>
            <person name="Reid I.D."/>
            <person name="Moisan M.C."/>
            <person name="Butler G."/>
            <person name="Nguyen T.T.M."/>
            <person name="Dewar K."/>
            <person name="Conant G."/>
            <person name="Drula E."/>
            <person name="Henrissat B."/>
            <person name="Hansel C."/>
            <person name="Singer S."/>
            <person name="Hutchinson M.I."/>
            <person name="de Vries R.P."/>
            <person name="Natvig D.O."/>
            <person name="Powell A.J."/>
            <person name="Tsang A."/>
            <person name="Grigoriev I.V."/>
        </authorList>
    </citation>
    <scope>NUCLEOTIDE SEQUENCE [LARGE SCALE GENOMIC DNA]</scope>
    <source>
        <strain evidence="3 4">CBS 494.80</strain>
    </source>
</reference>
<dbReference type="Proteomes" id="UP001595075">
    <property type="component" value="Unassembled WGS sequence"/>
</dbReference>
<evidence type="ECO:0000313" key="4">
    <source>
        <dbReference type="Proteomes" id="UP001595075"/>
    </source>
</evidence>
<keyword evidence="4" id="KW-1185">Reference proteome</keyword>